<dbReference type="AlphaFoldDB" id="A0A644WB01"/>
<dbReference type="GO" id="GO:0005886">
    <property type="term" value="C:plasma membrane"/>
    <property type="evidence" value="ECO:0007669"/>
    <property type="project" value="TreeGrafter"/>
</dbReference>
<dbReference type="InterPro" id="IPR033655">
    <property type="entry name" value="TGS_RelA/SpoT"/>
</dbReference>
<name>A0A644WB01_9ZZZZ</name>
<dbReference type="SUPFAM" id="SSF55021">
    <property type="entry name" value="ACT-like"/>
    <property type="match status" value="1"/>
</dbReference>
<sequence>MYIIDEDLERVEILKRYKHLIKLISSTASREEKRQVRRAFTVALKAHGGVRRKTGEPYIYHPMEVARIAAEDLGLGPTAVVCALLHDVVEDTEYSLEDIRTIFDDRVAQIIDGLTKIEGVFDYATNSIQAENFKKLLTAMGDDVRVILLKLCDRLHNMRTLDSMREDKQLKIASETQMLYVPLAHRLGLYQIKSELEDLATRYINPRGYKEIVDKLKDSEEEREVFIKEFAAPIKEALTNNGYKFVCSARVKSITSILGKIENKGVQFNEIYDIFAIRVVIDVPIEVEKVSCFSVYSIVNSIYQEQKHDRLRDWISKPKSNGYEALHFTVQANNGRWVEIQIRSQRMDDIAEKGLAAHYKYKEVKEGELDDNLDNWLEKVRELLDNQSANAIDFVNDFTLNLATDEITTFTPKGKSIILPKGATVLDFAFNVHTQLGINCMGAKVNYKVVTLDHRLKPSDQVEIITSNISYPKEEYLSFVKTSKAIQGIKNYLRDYRRGFTDEGTKKLQAIFSEIEIEYNQENIDKLSKYVGIPQNIDLYYKVAKNEITEEDIRHCFDKKKPKKSTWMFLKNPFAPKRDKEQGKLSLKEEIERQIERNPEQVVIKQNMENMKYITAPCCRPVPGDDIVGLIRENSIEVHRTTCNKAIDEMSKFGHRIIKAKWRENEKITFLAGIKIKGIDRKGLLQELTGVISEGWNINIRGLVMESSEGLFEGTIMVYIYDAEQLSRLIKNIESIDGIDSVRRI</sequence>
<dbReference type="InterPro" id="IPR002912">
    <property type="entry name" value="ACT_dom"/>
</dbReference>
<dbReference type="SUPFAM" id="SSF81271">
    <property type="entry name" value="TGS-like"/>
    <property type="match status" value="1"/>
</dbReference>
<reference evidence="3" key="1">
    <citation type="submission" date="2019-08" db="EMBL/GenBank/DDBJ databases">
        <authorList>
            <person name="Kucharzyk K."/>
            <person name="Murdoch R.W."/>
            <person name="Higgins S."/>
            <person name="Loffler F."/>
        </authorList>
    </citation>
    <scope>NUCLEOTIDE SEQUENCE</scope>
</reference>
<dbReference type="CDD" id="cd00077">
    <property type="entry name" value="HDc"/>
    <property type="match status" value="1"/>
</dbReference>
<dbReference type="EC" id="2.7.6.5" evidence="3"/>
<dbReference type="PANTHER" id="PTHR21262">
    <property type="entry name" value="GUANOSINE-3',5'-BIS DIPHOSPHATE 3'-PYROPHOSPHOHYDROLASE"/>
    <property type="match status" value="1"/>
</dbReference>
<dbReference type="Pfam" id="PF13328">
    <property type="entry name" value="HD_4"/>
    <property type="match status" value="1"/>
</dbReference>
<dbReference type="InterPro" id="IPR004811">
    <property type="entry name" value="RelA/Spo_fam"/>
</dbReference>
<dbReference type="Gene3D" id="3.10.20.30">
    <property type="match status" value="1"/>
</dbReference>
<dbReference type="InterPro" id="IPR012676">
    <property type="entry name" value="TGS-like"/>
</dbReference>
<keyword evidence="3" id="KW-0808">Transferase</keyword>
<dbReference type="InterPro" id="IPR045865">
    <property type="entry name" value="ACT-like_dom_sf"/>
</dbReference>
<dbReference type="FunFam" id="3.10.20.30:FF:000002">
    <property type="entry name" value="GTP pyrophosphokinase (RelA/SpoT)"/>
    <property type="match status" value="1"/>
</dbReference>
<dbReference type="Pfam" id="PF02824">
    <property type="entry name" value="TGS"/>
    <property type="match status" value="1"/>
</dbReference>
<dbReference type="Pfam" id="PF04607">
    <property type="entry name" value="RelA_SpoT"/>
    <property type="match status" value="1"/>
</dbReference>
<dbReference type="GO" id="GO:0016301">
    <property type="term" value="F:kinase activity"/>
    <property type="evidence" value="ECO:0007669"/>
    <property type="project" value="UniProtKB-KW"/>
</dbReference>
<feature type="domain" description="TGS" evidence="2">
    <location>
        <begin position="405"/>
        <end position="466"/>
    </location>
</feature>
<dbReference type="CDD" id="cd04876">
    <property type="entry name" value="ACT_RelA-SpoT"/>
    <property type="match status" value="1"/>
</dbReference>
<evidence type="ECO:0000313" key="3">
    <source>
        <dbReference type="EMBL" id="MPM00651.1"/>
    </source>
</evidence>
<comment type="similarity">
    <text evidence="1">Belongs to the RelA/SpoT family.</text>
</comment>
<dbReference type="GO" id="GO:0008728">
    <property type="term" value="F:GTP diphosphokinase activity"/>
    <property type="evidence" value="ECO:0007669"/>
    <property type="project" value="UniProtKB-EC"/>
</dbReference>
<organism evidence="3">
    <name type="scientific">bioreactor metagenome</name>
    <dbReference type="NCBI Taxonomy" id="1076179"/>
    <lineage>
        <taxon>unclassified sequences</taxon>
        <taxon>metagenomes</taxon>
        <taxon>ecological metagenomes</taxon>
    </lineage>
</organism>
<dbReference type="PROSITE" id="PS51880">
    <property type="entry name" value="TGS"/>
    <property type="match status" value="1"/>
</dbReference>
<dbReference type="PANTHER" id="PTHR21262:SF31">
    <property type="entry name" value="GTP PYROPHOSPHOKINASE"/>
    <property type="match status" value="1"/>
</dbReference>
<proteinExistence type="inferred from homology"/>
<gene>
    <name evidence="3" type="primary">relA_16</name>
    <name evidence="3" type="ORF">SDC9_46879</name>
</gene>
<dbReference type="NCBIfam" id="TIGR00691">
    <property type="entry name" value="spoT_relA"/>
    <property type="match status" value="1"/>
</dbReference>
<keyword evidence="3" id="KW-0418">Kinase</keyword>
<dbReference type="InterPro" id="IPR045600">
    <property type="entry name" value="RelA/SpoT_AH_RIS"/>
</dbReference>
<comment type="caution">
    <text evidence="3">The sequence shown here is derived from an EMBL/GenBank/DDBJ whole genome shotgun (WGS) entry which is preliminary data.</text>
</comment>
<dbReference type="InterPro" id="IPR004095">
    <property type="entry name" value="TGS"/>
</dbReference>
<evidence type="ECO:0000256" key="1">
    <source>
        <dbReference type="ARBA" id="ARBA00007476"/>
    </source>
</evidence>
<accession>A0A644WB01</accession>
<dbReference type="Pfam" id="PF13291">
    <property type="entry name" value="ACT_4"/>
    <property type="match status" value="1"/>
</dbReference>
<dbReference type="Gene3D" id="3.30.70.260">
    <property type="match status" value="1"/>
</dbReference>
<dbReference type="Gene3D" id="3.30.460.10">
    <property type="entry name" value="Beta Polymerase, domain 2"/>
    <property type="match status" value="1"/>
</dbReference>
<dbReference type="CDD" id="cd05399">
    <property type="entry name" value="NT_Rel-Spo_like"/>
    <property type="match status" value="1"/>
</dbReference>
<dbReference type="InterPro" id="IPR003607">
    <property type="entry name" value="HD/PDEase_dom"/>
</dbReference>
<dbReference type="Gene3D" id="1.10.3210.10">
    <property type="entry name" value="Hypothetical protein af1432"/>
    <property type="match status" value="1"/>
</dbReference>
<dbReference type="InterPro" id="IPR007685">
    <property type="entry name" value="RelA_SpoT"/>
</dbReference>
<protein>
    <submittedName>
        <fullName evidence="3">GTP pyrophosphokinase</fullName>
        <ecNumber evidence="3">2.7.6.5</ecNumber>
    </submittedName>
</protein>
<dbReference type="SMART" id="SM00954">
    <property type="entry name" value="RelA_SpoT"/>
    <property type="match status" value="1"/>
</dbReference>
<dbReference type="InterPro" id="IPR043519">
    <property type="entry name" value="NT_sf"/>
</dbReference>
<dbReference type="SUPFAM" id="SSF81301">
    <property type="entry name" value="Nucleotidyltransferase"/>
    <property type="match status" value="1"/>
</dbReference>
<evidence type="ECO:0000259" key="2">
    <source>
        <dbReference type="PROSITE" id="PS51880"/>
    </source>
</evidence>
<dbReference type="EMBL" id="VSSQ01000742">
    <property type="protein sequence ID" value="MPM00651.1"/>
    <property type="molecule type" value="Genomic_DNA"/>
</dbReference>
<dbReference type="InterPro" id="IPR012675">
    <property type="entry name" value="Beta-grasp_dom_sf"/>
</dbReference>
<dbReference type="Pfam" id="PF19296">
    <property type="entry name" value="RelA_AH_RIS"/>
    <property type="match status" value="1"/>
</dbReference>
<dbReference type="SMART" id="SM00471">
    <property type="entry name" value="HDc"/>
    <property type="match status" value="1"/>
</dbReference>
<dbReference type="CDD" id="cd01668">
    <property type="entry name" value="TGS_RSH"/>
    <property type="match status" value="1"/>
</dbReference>
<dbReference type="SUPFAM" id="SSF109604">
    <property type="entry name" value="HD-domain/PDEase-like"/>
    <property type="match status" value="1"/>
</dbReference>
<dbReference type="FunFam" id="1.10.3210.10:FF:000001">
    <property type="entry name" value="GTP pyrophosphokinase RelA"/>
    <property type="match status" value="1"/>
</dbReference>
<dbReference type="GO" id="GO:0015969">
    <property type="term" value="P:guanosine tetraphosphate metabolic process"/>
    <property type="evidence" value="ECO:0007669"/>
    <property type="project" value="InterPro"/>
</dbReference>